<dbReference type="SUPFAM" id="SSF111304">
    <property type="entry name" value="Recombination protein RecR"/>
    <property type="match status" value="1"/>
</dbReference>
<dbReference type="PROSITE" id="PS50880">
    <property type="entry name" value="TOPRIM"/>
    <property type="match status" value="1"/>
</dbReference>
<feature type="domain" description="Toprim" evidence="1">
    <location>
        <begin position="1"/>
        <end position="50"/>
    </location>
</feature>
<sequence length="50" mass="5703">MWTLERSGVFHGRYHVLGGVLSAMDGIGIEELQLETFLERVKLLTSRRLS</sequence>
<organism evidence="2">
    <name type="scientific">invertebrate metagenome</name>
    <dbReference type="NCBI Taxonomy" id="1711999"/>
    <lineage>
        <taxon>unclassified sequences</taxon>
        <taxon>metagenomes</taxon>
        <taxon>organismal metagenomes</taxon>
    </lineage>
</organism>
<dbReference type="InterPro" id="IPR023627">
    <property type="entry name" value="Rcmb_RecR"/>
</dbReference>
<dbReference type="Gene3D" id="3.40.1360.10">
    <property type="match status" value="1"/>
</dbReference>
<evidence type="ECO:0000259" key="1">
    <source>
        <dbReference type="PROSITE" id="PS50880"/>
    </source>
</evidence>
<dbReference type="InterPro" id="IPR006171">
    <property type="entry name" value="TOPRIM_dom"/>
</dbReference>
<dbReference type="EMBL" id="LR026963">
    <property type="protein sequence ID" value="VBB69216.1"/>
    <property type="molecule type" value="Genomic_DNA"/>
</dbReference>
<gene>
    <name evidence="2" type="ORF">RIEGSTA812A_PEG_689</name>
</gene>
<protein>
    <recommendedName>
        <fullName evidence="1">Toprim domain-containing protein</fullName>
    </recommendedName>
</protein>
<accession>A0A484H5C9</accession>
<dbReference type="AlphaFoldDB" id="A0A484H5C9"/>
<proteinExistence type="predicted"/>
<evidence type="ECO:0000313" key="2">
    <source>
        <dbReference type="EMBL" id="VBB69216.1"/>
    </source>
</evidence>
<name>A0A484H5C9_9ZZZZ</name>
<dbReference type="Pfam" id="PF13662">
    <property type="entry name" value="Toprim_4"/>
    <property type="match status" value="1"/>
</dbReference>
<reference evidence="2" key="1">
    <citation type="submission" date="2018-10" db="EMBL/GenBank/DDBJ databases">
        <authorList>
            <person name="Gruber-Vodicka H."/>
            <person name="Jaeckle O."/>
        </authorList>
    </citation>
    <scope>NUCLEOTIDE SEQUENCE</scope>
</reference>